<evidence type="ECO:0000256" key="5">
    <source>
        <dbReference type="ARBA" id="ARBA00023163"/>
    </source>
</evidence>
<dbReference type="RefSeq" id="WP_135766212.1">
    <property type="nucleotide sequence ID" value="NZ_RQET01000001.1"/>
</dbReference>
<dbReference type="Proteomes" id="UP000298458">
    <property type="component" value="Unassembled WGS sequence"/>
</dbReference>
<dbReference type="InterPro" id="IPR007627">
    <property type="entry name" value="RNA_pol_sigma70_r2"/>
</dbReference>
<dbReference type="Pfam" id="PF04545">
    <property type="entry name" value="Sigma70_r4"/>
    <property type="match status" value="1"/>
</dbReference>
<dbReference type="InterPro" id="IPR013324">
    <property type="entry name" value="RNA_pol_sigma_r3/r4-like"/>
</dbReference>
<dbReference type="NCBIfam" id="TIGR02937">
    <property type="entry name" value="sigma70-ECF"/>
    <property type="match status" value="1"/>
</dbReference>
<dbReference type="SUPFAM" id="SSF88659">
    <property type="entry name" value="Sigma3 and sigma4 domains of RNA polymerase sigma factors"/>
    <property type="match status" value="1"/>
</dbReference>
<keyword evidence="2" id="KW-0805">Transcription regulation</keyword>
<dbReference type="GO" id="GO:0003677">
    <property type="term" value="F:DNA binding"/>
    <property type="evidence" value="ECO:0007669"/>
    <property type="project" value="UniProtKB-KW"/>
</dbReference>
<dbReference type="InterPro" id="IPR013325">
    <property type="entry name" value="RNA_pol_sigma_r2"/>
</dbReference>
<keyword evidence="8" id="KW-1185">Reference proteome</keyword>
<proteinExistence type="inferred from homology"/>
<dbReference type="EMBL" id="RQET01000001">
    <property type="protein sequence ID" value="TGK13871.1"/>
    <property type="molecule type" value="Genomic_DNA"/>
</dbReference>
<dbReference type="SMART" id="SM00421">
    <property type="entry name" value="HTH_LUXR"/>
    <property type="match status" value="1"/>
</dbReference>
<dbReference type="Pfam" id="PF04542">
    <property type="entry name" value="Sigma70_r2"/>
    <property type="match status" value="1"/>
</dbReference>
<dbReference type="CDD" id="cd06171">
    <property type="entry name" value="Sigma70_r4"/>
    <property type="match status" value="1"/>
</dbReference>
<feature type="domain" description="HTH luxR-type" evidence="6">
    <location>
        <begin position="130"/>
        <end position="192"/>
    </location>
</feature>
<evidence type="ECO:0000256" key="3">
    <source>
        <dbReference type="ARBA" id="ARBA00023082"/>
    </source>
</evidence>
<dbReference type="InterPro" id="IPR014284">
    <property type="entry name" value="RNA_pol_sigma-70_dom"/>
</dbReference>
<evidence type="ECO:0000256" key="2">
    <source>
        <dbReference type="ARBA" id="ARBA00023015"/>
    </source>
</evidence>
<keyword evidence="5" id="KW-0804">Transcription</keyword>
<keyword evidence="4" id="KW-0238">DNA-binding</keyword>
<accession>A0A4R9GKH8</accession>
<gene>
    <name evidence="7" type="ORF">EHO60_00505</name>
</gene>
<dbReference type="Gene3D" id="1.10.10.10">
    <property type="entry name" value="Winged helix-like DNA-binding domain superfamily/Winged helix DNA-binding domain"/>
    <property type="match status" value="1"/>
</dbReference>
<sequence length="194" mass="22556">MTDTGKIWESLAARMSSAQGGDSREYELLLRQVRDILRAFLASRISHAEDREDLIQEILLGIHRAKETYRPDRPFAPWLFSIARYKTIDYLRKLKKRDLLVLTEMEDFAQVKSSEKEESWMEADGIETWLSVLDDRQREILKLAKLEGYSVREISEKTGLSESNVKVIVHRSVQKIRKVFSGERRPQAGQETSN</sequence>
<dbReference type="AlphaFoldDB" id="A0A4R9GKH8"/>
<organism evidence="7 8">
    <name type="scientific">Leptospira fletcheri</name>
    <dbReference type="NCBI Taxonomy" id="2484981"/>
    <lineage>
        <taxon>Bacteria</taxon>
        <taxon>Pseudomonadati</taxon>
        <taxon>Spirochaetota</taxon>
        <taxon>Spirochaetia</taxon>
        <taxon>Leptospirales</taxon>
        <taxon>Leptospiraceae</taxon>
        <taxon>Leptospira</taxon>
    </lineage>
</organism>
<comment type="caution">
    <text evidence="7">The sequence shown here is derived from an EMBL/GenBank/DDBJ whole genome shotgun (WGS) entry which is preliminary data.</text>
</comment>
<dbReference type="InterPro" id="IPR036388">
    <property type="entry name" value="WH-like_DNA-bd_sf"/>
</dbReference>
<name>A0A4R9GKH8_9LEPT</name>
<evidence type="ECO:0000256" key="1">
    <source>
        <dbReference type="ARBA" id="ARBA00010641"/>
    </source>
</evidence>
<dbReference type="OrthoDB" id="9784984at2"/>
<dbReference type="InterPro" id="IPR007630">
    <property type="entry name" value="RNA_pol_sigma70_r4"/>
</dbReference>
<dbReference type="InterPro" id="IPR000792">
    <property type="entry name" value="Tscrpt_reg_LuxR_C"/>
</dbReference>
<evidence type="ECO:0000313" key="7">
    <source>
        <dbReference type="EMBL" id="TGK13871.1"/>
    </source>
</evidence>
<dbReference type="GO" id="GO:0006352">
    <property type="term" value="P:DNA-templated transcription initiation"/>
    <property type="evidence" value="ECO:0007669"/>
    <property type="project" value="InterPro"/>
</dbReference>
<dbReference type="GO" id="GO:0016987">
    <property type="term" value="F:sigma factor activity"/>
    <property type="evidence" value="ECO:0007669"/>
    <property type="project" value="UniProtKB-KW"/>
</dbReference>
<dbReference type="SUPFAM" id="SSF88946">
    <property type="entry name" value="Sigma2 domain of RNA polymerase sigma factors"/>
    <property type="match status" value="1"/>
</dbReference>
<evidence type="ECO:0000256" key="4">
    <source>
        <dbReference type="ARBA" id="ARBA00023125"/>
    </source>
</evidence>
<keyword evidence="3" id="KW-0731">Sigma factor</keyword>
<comment type="similarity">
    <text evidence="1">Belongs to the sigma-70 factor family. ECF subfamily.</text>
</comment>
<dbReference type="Gene3D" id="1.10.1740.10">
    <property type="match status" value="1"/>
</dbReference>
<protein>
    <submittedName>
        <fullName evidence="7">Sigma-70 family RNA polymerase sigma factor</fullName>
    </submittedName>
</protein>
<evidence type="ECO:0000259" key="6">
    <source>
        <dbReference type="SMART" id="SM00421"/>
    </source>
</evidence>
<dbReference type="PANTHER" id="PTHR43133:SF8">
    <property type="entry name" value="RNA POLYMERASE SIGMA FACTOR HI_1459-RELATED"/>
    <property type="match status" value="1"/>
</dbReference>
<evidence type="ECO:0000313" key="8">
    <source>
        <dbReference type="Proteomes" id="UP000298458"/>
    </source>
</evidence>
<reference evidence="7" key="1">
    <citation type="journal article" date="2019" name="PLoS Negl. Trop. Dis.">
        <title>Revisiting the worldwide diversity of Leptospira species in the environment.</title>
        <authorList>
            <person name="Vincent A.T."/>
            <person name="Schiettekatte O."/>
            <person name="Bourhy P."/>
            <person name="Veyrier F.J."/>
            <person name="Picardeau M."/>
        </authorList>
    </citation>
    <scope>NUCLEOTIDE SEQUENCE [LARGE SCALE GENOMIC DNA]</scope>
    <source>
        <strain evidence="7">SSW15</strain>
    </source>
</reference>
<dbReference type="InterPro" id="IPR039425">
    <property type="entry name" value="RNA_pol_sigma-70-like"/>
</dbReference>
<dbReference type="PANTHER" id="PTHR43133">
    <property type="entry name" value="RNA POLYMERASE ECF-TYPE SIGMA FACTO"/>
    <property type="match status" value="1"/>
</dbReference>